<gene>
    <name evidence="1" type="ORF">KN10_0858</name>
</gene>
<protein>
    <recommendedName>
        <fullName evidence="3">YppF-like protein</fullName>
    </recommendedName>
</protein>
<evidence type="ECO:0000313" key="1">
    <source>
        <dbReference type="EMBL" id="GAC90422.1"/>
    </source>
</evidence>
<evidence type="ECO:0008006" key="3">
    <source>
        <dbReference type="Google" id="ProtNLM"/>
    </source>
</evidence>
<proteinExistence type="predicted"/>
<organism evidence="1 2">
    <name type="scientific">Anoxybacillus flavithermus NBRC 109594</name>
    <dbReference type="NCBI Taxonomy" id="1315967"/>
    <lineage>
        <taxon>Bacteria</taxon>
        <taxon>Bacillati</taxon>
        <taxon>Bacillota</taxon>
        <taxon>Bacilli</taxon>
        <taxon>Bacillales</taxon>
        <taxon>Anoxybacillaceae</taxon>
        <taxon>Anoxybacillus</taxon>
    </lineage>
</organism>
<dbReference type="InterPro" id="IPR025553">
    <property type="entry name" value="YppF"/>
</dbReference>
<name>R4G671_9BACL</name>
<accession>R4G671</accession>
<dbReference type="AlphaFoldDB" id="R4G671"/>
<sequence>MEKGEGIIMTIIELKNKFIATKQYEPIDANELLDFARQLYLRNELPLGAYRHLVRDLEALGAYKPDDERVEQYSGSIE</sequence>
<dbReference type="Proteomes" id="UP000013057">
    <property type="component" value="Unassembled WGS sequence"/>
</dbReference>
<reference evidence="2" key="1">
    <citation type="journal article" date="2013" name="Genome">
        <title>Draft Genome Sequence of a Thermophilic Member of the Bacillaceae, Anoxybacillus flavithermus Strain Kn10, Isolated from the Kan-nawa Hot Spring in Japan.</title>
        <authorList>
            <person name="Matsutani M."/>
            <person name="Shirakihara Y."/>
            <person name="Imada K."/>
            <person name="Yakushi T."/>
            <person name="Matsushita K."/>
        </authorList>
    </citation>
    <scope>NUCLEOTIDE SEQUENCE [LARGE SCALE GENOMIC DNA]</scope>
    <source>
        <strain evidence="2">NBRC 109594</strain>
    </source>
</reference>
<evidence type="ECO:0000313" key="2">
    <source>
        <dbReference type="Proteomes" id="UP000013057"/>
    </source>
</evidence>
<dbReference type="Pfam" id="PF14178">
    <property type="entry name" value="YppF"/>
    <property type="match status" value="1"/>
</dbReference>
<dbReference type="EMBL" id="BARH01000005">
    <property type="protein sequence ID" value="GAC90422.1"/>
    <property type="molecule type" value="Genomic_DNA"/>
</dbReference>
<comment type="caution">
    <text evidence="1">The sequence shown here is derived from an EMBL/GenBank/DDBJ whole genome shotgun (WGS) entry which is preliminary data.</text>
</comment>